<feature type="region of interest" description="Disordered" evidence="4">
    <location>
        <begin position="252"/>
        <end position="286"/>
    </location>
</feature>
<dbReference type="InterPro" id="IPR034704">
    <property type="entry name" value="Ribosomal_bL28/bL31-like_sf"/>
</dbReference>
<dbReference type="GO" id="GO:0003735">
    <property type="term" value="F:structural constituent of ribosome"/>
    <property type="evidence" value="ECO:0007669"/>
    <property type="project" value="InterPro"/>
</dbReference>
<evidence type="ECO:0000256" key="4">
    <source>
        <dbReference type="SAM" id="MobiDB-lite"/>
    </source>
</evidence>
<dbReference type="PANTHER" id="PTHR13528:SF2">
    <property type="entry name" value="LARGE RIBOSOMAL SUBUNIT PROTEIN BL28M"/>
    <property type="match status" value="1"/>
</dbReference>
<dbReference type="InterPro" id="IPR026569">
    <property type="entry name" value="Ribosomal_bL28"/>
</dbReference>
<organism evidence="5 6">
    <name type="scientific">Exophiala mesophila</name>
    <name type="common">Black yeast-like fungus</name>
    <dbReference type="NCBI Taxonomy" id="212818"/>
    <lineage>
        <taxon>Eukaryota</taxon>
        <taxon>Fungi</taxon>
        <taxon>Dikarya</taxon>
        <taxon>Ascomycota</taxon>
        <taxon>Pezizomycotina</taxon>
        <taxon>Eurotiomycetes</taxon>
        <taxon>Chaetothyriomycetidae</taxon>
        <taxon>Chaetothyriales</taxon>
        <taxon>Herpotrichiellaceae</taxon>
        <taxon>Exophiala</taxon>
    </lineage>
</organism>
<comment type="similarity">
    <text evidence="1">Belongs to the bacterial ribosomal protein bL28 family.</text>
</comment>
<dbReference type="STRING" id="212818.A0A0D1ZUC7"/>
<dbReference type="OrthoDB" id="361870at2759"/>
<evidence type="ECO:0000256" key="1">
    <source>
        <dbReference type="ARBA" id="ARBA00008760"/>
    </source>
</evidence>
<dbReference type="VEuPathDB" id="FungiDB:PV10_01822"/>
<dbReference type="Pfam" id="PF00830">
    <property type="entry name" value="Ribosomal_L28"/>
    <property type="match status" value="1"/>
</dbReference>
<dbReference type="InterPro" id="IPR037147">
    <property type="entry name" value="Ribosomal_bL28_sf"/>
</dbReference>
<dbReference type="RefSeq" id="XP_016229716.1">
    <property type="nucleotide sequence ID" value="XM_016366067.1"/>
</dbReference>
<dbReference type="AlphaFoldDB" id="A0A0D1ZUC7"/>
<proteinExistence type="inferred from homology"/>
<evidence type="ECO:0000313" key="6">
    <source>
        <dbReference type="Proteomes" id="UP000054302"/>
    </source>
</evidence>
<accession>A0A0D1ZUC7</accession>
<dbReference type="GO" id="GO:0005762">
    <property type="term" value="C:mitochondrial large ribosomal subunit"/>
    <property type="evidence" value="ECO:0007669"/>
    <property type="project" value="TreeGrafter"/>
</dbReference>
<keyword evidence="6" id="KW-1185">Reference proteome</keyword>
<dbReference type="OMA" id="YFKPRFT"/>
<evidence type="ECO:0000256" key="2">
    <source>
        <dbReference type="ARBA" id="ARBA00022980"/>
    </source>
</evidence>
<evidence type="ECO:0008006" key="7">
    <source>
        <dbReference type="Google" id="ProtNLM"/>
    </source>
</evidence>
<dbReference type="Gene3D" id="2.30.170.40">
    <property type="entry name" value="Ribosomal protein L28/L24"/>
    <property type="match status" value="1"/>
</dbReference>
<evidence type="ECO:0000256" key="3">
    <source>
        <dbReference type="ARBA" id="ARBA00023274"/>
    </source>
</evidence>
<evidence type="ECO:0000313" key="5">
    <source>
        <dbReference type="EMBL" id="KIV98142.1"/>
    </source>
</evidence>
<dbReference type="PANTHER" id="PTHR13528">
    <property type="entry name" value="39S RIBOSOMAL PROTEIN L28, MITOCHONDRIAL"/>
    <property type="match status" value="1"/>
</dbReference>
<keyword evidence="2" id="KW-0689">Ribosomal protein</keyword>
<name>A0A0D1ZUC7_EXOME</name>
<dbReference type="GeneID" id="27319667"/>
<feature type="compositionally biased region" description="Basic and acidic residues" evidence="4">
    <location>
        <begin position="252"/>
        <end position="266"/>
    </location>
</feature>
<dbReference type="HOGENOM" id="CLU_050072_0_0_1"/>
<gene>
    <name evidence="5" type="ORF">PV10_01822</name>
</gene>
<dbReference type="EMBL" id="KN847520">
    <property type="protein sequence ID" value="KIV98142.1"/>
    <property type="molecule type" value="Genomic_DNA"/>
</dbReference>
<reference evidence="5 6" key="1">
    <citation type="submission" date="2015-01" db="EMBL/GenBank/DDBJ databases">
        <title>The Genome Sequence of Exophiala mesophila CBS40295.</title>
        <authorList>
            <consortium name="The Broad Institute Genomics Platform"/>
            <person name="Cuomo C."/>
            <person name="de Hoog S."/>
            <person name="Gorbushina A."/>
            <person name="Stielow B."/>
            <person name="Teixiera M."/>
            <person name="Abouelleil A."/>
            <person name="Chapman S.B."/>
            <person name="Priest M."/>
            <person name="Young S.K."/>
            <person name="Wortman J."/>
            <person name="Nusbaum C."/>
            <person name="Birren B."/>
        </authorList>
    </citation>
    <scope>NUCLEOTIDE SEQUENCE [LARGE SCALE GENOMIC DNA]</scope>
    <source>
        <strain evidence="5 6">CBS 40295</strain>
    </source>
</reference>
<dbReference type="SUPFAM" id="SSF143800">
    <property type="entry name" value="L28p-like"/>
    <property type="match status" value="1"/>
</dbReference>
<sequence length="305" mass="35023">MAGATAAVTAPAEQTVVAIKNIVRSLKPVVRTPTSAQYKDYRAHNRSKQTPSPYFKPRFTFAREDREKTFSHDLFRQAGIDDPLMPAYPYGKNMTFKEANFGLYGGANIQSGSKISKGRNKGKSLRHWFPNVRIEDVRSEALNMELRIPVTARVMRTIRKCGGLDQYVTGPKPARIKELGLLGWRLRWLVMTSPKMQEIYAKQREKYGLKGKSPIMESFEDVWNDKKRQYQLIQQQEADWQRLKEAAERFERHTSAQWKESGEKGPYRIPKLKTLQDSSPLQLGYPTTLPEYAEEELALPDPQAN</sequence>
<keyword evidence="3" id="KW-0687">Ribonucleoprotein</keyword>
<dbReference type="Proteomes" id="UP000054302">
    <property type="component" value="Unassembled WGS sequence"/>
</dbReference>
<protein>
    <recommendedName>
        <fullName evidence="7">Ribosomal protein L28</fullName>
    </recommendedName>
</protein>